<evidence type="ECO:0000256" key="6">
    <source>
        <dbReference type="ARBA" id="ARBA00022801"/>
    </source>
</evidence>
<dbReference type="Pfam" id="PF00149">
    <property type="entry name" value="Metallophos"/>
    <property type="match status" value="1"/>
</dbReference>
<dbReference type="PANTHER" id="PTHR13315">
    <property type="entry name" value="METALLO PHOSPHOESTERASE RELATED"/>
    <property type="match status" value="1"/>
</dbReference>
<evidence type="ECO:0000256" key="3">
    <source>
        <dbReference type="ARBA" id="ARBA00008895"/>
    </source>
</evidence>
<evidence type="ECO:0000256" key="4">
    <source>
        <dbReference type="ARBA" id="ARBA00022692"/>
    </source>
</evidence>
<evidence type="ECO:0000313" key="12">
    <source>
        <dbReference type="EMBL" id="KAK4008154.1"/>
    </source>
</evidence>
<name>A0ABQ9Z6A7_9CRUS</name>
<dbReference type="InterPro" id="IPR033308">
    <property type="entry name" value="PGAP5/Cdc1/Ted1"/>
</dbReference>
<evidence type="ECO:0000256" key="7">
    <source>
        <dbReference type="ARBA" id="ARBA00022989"/>
    </source>
</evidence>
<keyword evidence="7 10" id="KW-1133">Transmembrane helix</keyword>
<dbReference type="SUPFAM" id="SSF56300">
    <property type="entry name" value="Metallo-dependent phosphatases"/>
    <property type="match status" value="1"/>
</dbReference>
<evidence type="ECO:0000259" key="11">
    <source>
        <dbReference type="Pfam" id="PF00149"/>
    </source>
</evidence>
<dbReference type="Gene3D" id="3.60.21.10">
    <property type="match status" value="1"/>
</dbReference>
<evidence type="ECO:0000256" key="2">
    <source>
        <dbReference type="ARBA" id="ARBA00004141"/>
    </source>
</evidence>
<evidence type="ECO:0000256" key="10">
    <source>
        <dbReference type="SAM" id="Phobius"/>
    </source>
</evidence>
<comment type="similarity">
    <text evidence="3">Belongs to the metallophosphoesterase superfamily. MPPE1 family.</text>
</comment>
<reference evidence="12 13" key="1">
    <citation type="journal article" date="2023" name="Nucleic Acids Res.">
        <title>The hologenome of Daphnia magna reveals possible DNA methylation and microbiome-mediated evolution of the host genome.</title>
        <authorList>
            <person name="Chaturvedi A."/>
            <person name="Li X."/>
            <person name="Dhandapani V."/>
            <person name="Marshall H."/>
            <person name="Kissane S."/>
            <person name="Cuenca-Cambronero M."/>
            <person name="Asole G."/>
            <person name="Calvet F."/>
            <person name="Ruiz-Romero M."/>
            <person name="Marangio P."/>
            <person name="Guigo R."/>
            <person name="Rago D."/>
            <person name="Mirbahai L."/>
            <person name="Eastwood N."/>
            <person name="Colbourne J.K."/>
            <person name="Zhou J."/>
            <person name="Mallon E."/>
            <person name="Orsini L."/>
        </authorList>
    </citation>
    <scope>NUCLEOTIDE SEQUENCE [LARGE SCALE GENOMIC DNA]</scope>
    <source>
        <strain evidence="12">LRV0_1</strain>
    </source>
</reference>
<dbReference type="PANTHER" id="PTHR13315:SF0">
    <property type="entry name" value="METALLOPHOSPHOESTERASE 1"/>
    <property type="match status" value="1"/>
</dbReference>
<feature type="transmembrane region" description="Helical" evidence="10">
    <location>
        <begin position="313"/>
        <end position="331"/>
    </location>
</feature>
<dbReference type="EMBL" id="JAOYFB010000002">
    <property type="protein sequence ID" value="KAK4008154.1"/>
    <property type="molecule type" value="Genomic_DNA"/>
</dbReference>
<dbReference type="InterPro" id="IPR004843">
    <property type="entry name" value="Calcineurin-like_PHP"/>
</dbReference>
<feature type="transmembrane region" description="Helical" evidence="10">
    <location>
        <begin position="5"/>
        <end position="27"/>
    </location>
</feature>
<dbReference type="Proteomes" id="UP001234178">
    <property type="component" value="Unassembled WGS sequence"/>
</dbReference>
<keyword evidence="13" id="KW-1185">Reference proteome</keyword>
<dbReference type="InterPro" id="IPR029052">
    <property type="entry name" value="Metallo-depent_PP-like"/>
</dbReference>
<keyword evidence="9" id="KW-0464">Manganese</keyword>
<evidence type="ECO:0000256" key="5">
    <source>
        <dbReference type="ARBA" id="ARBA00022723"/>
    </source>
</evidence>
<keyword evidence="6" id="KW-0378">Hydrolase</keyword>
<sequence>MNRYLLLVIFSPGLVFFYCEYLIYFFVQSSCDWPKLPQSNQSLRALILADTHLLGPYRGHWFDKLRREWQMSMSWLAANTLHSPDVVFFLGDIFDEGKWANQKQYEHYVERFKQMFPANSPHHVLVGNHDVGFHYMMDGIKLNRFYKTFNLSSSDVLRLGGITFVTINSMAMEGDGCSICKEAEKRINSIASSLKDNEKPILLQHFPLFRKSDAVCEGEDSMPDEEKHTEFRPKLDCLSRTSSIWLLKSLKPRVVFSGHTHHSCVYNHSGVTEFSVPSFSWRNRNNPSYFLVTISPDEHAVFKCFMPQESTVIRVYTISLLVFILTSLLLCDRRYRTGHIKML</sequence>
<evidence type="ECO:0000313" key="13">
    <source>
        <dbReference type="Proteomes" id="UP001234178"/>
    </source>
</evidence>
<accession>A0ABQ9Z6A7</accession>
<comment type="subcellular location">
    <subcellularLocation>
        <location evidence="2">Membrane</location>
        <topology evidence="2">Multi-pass membrane protein</topology>
    </subcellularLocation>
</comment>
<comment type="cofactor">
    <cofactor evidence="1">
        <name>Mn(2+)</name>
        <dbReference type="ChEBI" id="CHEBI:29035"/>
    </cofactor>
</comment>
<proteinExistence type="inferred from homology"/>
<keyword evidence="8 10" id="KW-0472">Membrane</keyword>
<evidence type="ECO:0000256" key="1">
    <source>
        <dbReference type="ARBA" id="ARBA00001936"/>
    </source>
</evidence>
<organism evidence="12 13">
    <name type="scientific">Daphnia magna</name>
    <dbReference type="NCBI Taxonomy" id="35525"/>
    <lineage>
        <taxon>Eukaryota</taxon>
        <taxon>Metazoa</taxon>
        <taxon>Ecdysozoa</taxon>
        <taxon>Arthropoda</taxon>
        <taxon>Crustacea</taxon>
        <taxon>Branchiopoda</taxon>
        <taxon>Diplostraca</taxon>
        <taxon>Cladocera</taxon>
        <taxon>Anomopoda</taxon>
        <taxon>Daphniidae</taxon>
        <taxon>Daphnia</taxon>
    </lineage>
</organism>
<keyword evidence="5" id="KW-0479">Metal-binding</keyword>
<gene>
    <name evidence="12" type="ORF">OUZ56_013306</name>
</gene>
<protein>
    <recommendedName>
        <fullName evidence="11">Calcineurin-like phosphoesterase domain-containing protein</fullName>
    </recommendedName>
</protein>
<evidence type="ECO:0000256" key="8">
    <source>
        <dbReference type="ARBA" id="ARBA00023136"/>
    </source>
</evidence>
<keyword evidence="4 10" id="KW-0812">Transmembrane</keyword>
<evidence type="ECO:0000256" key="9">
    <source>
        <dbReference type="ARBA" id="ARBA00023211"/>
    </source>
</evidence>
<comment type="caution">
    <text evidence="12">The sequence shown here is derived from an EMBL/GenBank/DDBJ whole genome shotgun (WGS) entry which is preliminary data.</text>
</comment>
<feature type="domain" description="Calcineurin-like phosphoesterase" evidence="11">
    <location>
        <begin position="44"/>
        <end position="262"/>
    </location>
</feature>